<gene>
    <name evidence="2" type="ORF">IBJ83_00340</name>
</gene>
<dbReference type="Proteomes" id="UP000823123">
    <property type="component" value="Unassembled WGS sequence"/>
</dbReference>
<keyword evidence="1" id="KW-1133">Transmembrane helix</keyword>
<reference evidence="2 3" key="1">
    <citation type="submission" date="2020-09" db="EMBL/GenBank/DDBJ databases">
        <title>Parvimonas S3374 sp. nov.</title>
        <authorList>
            <person name="Buhl M."/>
        </authorList>
    </citation>
    <scope>NUCLEOTIDE SEQUENCE [LARGE SCALE GENOMIC DNA]</scope>
    <source>
        <strain evidence="2 3">S3374</strain>
    </source>
</reference>
<proteinExistence type="predicted"/>
<keyword evidence="3" id="KW-1185">Reference proteome</keyword>
<dbReference type="InterPro" id="IPR027981">
    <property type="entry name" value="DUF4446"/>
</dbReference>
<evidence type="ECO:0000256" key="1">
    <source>
        <dbReference type="SAM" id="Phobius"/>
    </source>
</evidence>
<dbReference type="RefSeq" id="WP_201274891.1">
    <property type="nucleotide sequence ID" value="NZ_JACVDA010000001.1"/>
</dbReference>
<dbReference type="Pfam" id="PF14584">
    <property type="entry name" value="DUF4446"/>
    <property type="match status" value="1"/>
</dbReference>
<protein>
    <submittedName>
        <fullName evidence="2">DUF4446 family protein</fullName>
    </submittedName>
</protein>
<keyword evidence="1" id="KW-0472">Membrane</keyword>
<dbReference type="EMBL" id="JACVDA010000001">
    <property type="protein sequence ID" value="MBK1467772.1"/>
    <property type="molecule type" value="Genomic_DNA"/>
</dbReference>
<comment type="caution">
    <text evidence="2">The sequence shown here is derived from an EMBL/GenBank/DDBJ whole genome shotgun (WGS) entry which is preliminary data.</text>
</comment>
<evidence type="ECO:0000313" key="3">
    <source>
        <dbReference type="Proteomes" id="UP000823123"/>
    </source>
</evidence>
<name>A0ABS1C6P8_9FIRM</name>
<evidence type="ECO:0000313" key="2">
    <source>
        <dbReference type="EMBL" id="MBK1467772.1"/>
    </source>
</evidence>
<keyword evidence="1" id="KW-0812">Transmembrane</keyword>
<organism evidence="2 3">
    <name type="scientific">Parvimonas parva</name>
    <dbReference type="NCBI Taxonomy" id="2769485"/>
    <lineage>
        <taxon>Bacteria</taxon>
        <taxon>Bacillati</taxon>
        <taxon>Bacillota</taxon>
        <taxon>Tissierellia</taxon>
        <taxon>Tissierellales</taxon>
        <taxon>Peptoniphilaceae</taxon>
        <taxon>Parvimonas</taxon>
    </lineage>
</organism>
<sequence>MNAILEFLNSYSGIFLILVLFVLIFIAYTFNQINKKLSLQKKKYDMLLRGRGDLNMGELVQAHSSDIFELSKKVDEFKSEIELAKNKSAFSIQKIGFVKYDAFYDLKNKLSYSIAMLDSFNNGLLLTTIYGRESCITYAKEVKAGSVTQELSKEEQTALRTALERK</sequence>
<feature type="transmembrane region" description="Helical" evidence="1">
    <location>
        <begin position="12"/>
        <end position="33"/>
    </location>
</feature>
<accession>A0ABS1C6P8</accession>